<protein>
    <submittedName>
        <fullName evidence="2">Tetratricopeptide repeat protein 17</fullName>
    </submittedName>
</protein>
<dbReference type="Proteomes" id="UP000887576">
    <property type="component" value="Unplaced"/>
</dbReference>
<evidence type="ECO:0000313" key="2">
    <source>
        <dbReference type="WBParaSite" id="JU765_v2.g7930.t1"/>
    </source>
</evidence>
<reference evidence="2" key="1">
    <citation type="submission" date="2022-11" db="UniProtKB">
        <authorList>
            <consortium name="WormBaseParasite"/>
        </authorList>
    </citation>
    <scope>IDENTIFICATION</scope>
</reference>
<sequence length="1266" mass="144775">MWMPLTYQQICFLFNGIFILGICVCPLLSETHWVLSGRDEVSGGKVVSVTGSPLCLKQSHSLVDFLEQHKIVDALRKLQTQLQRHGEVIYSWISFFHICRPFQKAFFANRKENQQSMLFRSADPDCLATKHLKFFKETFSDFLDFDLMPYFTNSKKYPNPPLAKDVVTTDNLRKMYFGTLKSKKNGEPICHRIFVSDSEETVIKIADTLSSEYQKEENLLNLSEEELINLGDLLSAGLEDENLKFYAFYYSAFYWRYLGNHREAATCLQKHLIMGISTAGIYQIGCIHARTKDYYHAIAAFRTTEETLSNGFSAQWFTAGGDVHVLAQIYRAAESYYKRALALASEAEKTKINLKLKLVRCENAVTALSNNPRTKDDFEELRKSMTEWETKQTSMFERALPIDKWLKGKYAYQFLVDGPIPGLSCKGSTNKKGRHLLQCDIESPKLYNESIFLKRWEKRKESVKNIDDLVAEINKASEQRAEYLNYMLESHVATHAYISKLQPFLSVNFDEPQNSRIYPKQTNTRTDASFSFQGTNRGNCQGLESLNVDQLYDPTKNDADLIFSFPYFPELFISPDNKGFSTNYVLTTLVALLPSEISPLPWSEPRCANHLKKPLDSESELFFGLTLADFSKTKPLKYQEKSLKLYLSGILGSGSNAVIGDVGQRIATLLKYGIGPHWISGNLAAVYWRFLGNMKEAALCLKLALDDGKYPDLTLVQIGQLILRLDKEFIPLAKKVVQKAVEEDKNEPVSHFVLGFLHYLSGSFYSAKTEFLDALELEPDFDEARTMLKSISCFRRSNSWSSIRTRNQPLCCWPGEQNVYCFEEDARRGLQHCFKIAIKDEAKLTVKFQYVRCNGKYVKQSFKNHPIYDLLSPYFISKSEIENILLQKKFSKVSTNLDEDKEVPIFALDYGGFDDARFKAYSDQQVNLDDFEQSMIDFGTIREERLRREKQSAELRKAKLNDTEFEQKVELLKTLTERKQVMALDVGLPSYLPEPSQELIRKGLVYLKPPKENTLADYCVMIEKNKRVLDHPSPTYVSVTAKGVRLEDYVDLTAPVTTITKDEPVCPEVELNPEWQELDDLPAFRFREHFGFYKPEVGLTETLMSLGHKNERVDHVAARLFFAMKTSKLNLKHSQGQDEGVNGIITAVSTLYWRVKGDAVNALKCLRHALKNLSRDKKDTALISMANIYHQAGFLHSALIVGGKAHQMTPDLVVIHFTLANIYATMGDHSRALKFYYSTLALQPSFQIAKERIRAIYCLTHGKVKI</sequence>
<proteinExistence type="predicted"/>
<accession>A0AC34RLP9</accession>
<evidence type="ECO:0000313" key="1">
    <source>
        <dbReference type="Proteomes" id="UP000887576"/>
    </source>
</evidence>
<dbReference type="WBParaSite" id="JU765_v2.g7930.t1">
    <property type="protein sequence ID" value="JU765_v2.g7930.t1"/>
    <property type="gene ID" value="JU765_v2.g7930"/>
</dbReference>
<name>A0AC34RLP9_9BILA</name>
<organism evidence="1 2">
    <name type="scientific">Panagrolaimus sp. JU765</name>
    <dbReference type="NCBI Taxonomy" id="591449"/>
    <lineage>
        <taxon>Eukaryota</taxon>
        <taxon>Metazoa</taxon>
        <taxon>Ecdysozoa</taxon>
        <taxon>Nematoda</taxon>
        <taxon>Chromadorea</taxon>
        <taxon>Rhabditida</taxon>
        <taxon>Tylenchina</taxon>
        <taxon>Panagrolaimomorpha</taxon>
        <taxon>Panagrolaimoidea</taxon>
        <taxon>Panagrolaimidae</taxon>
        <taxon>Panagrolaimus</taxon>
    </lineage>
</organism>